<evidence type="ECO:0000313" key="2">
    <source>
        <dbReference type="Proteomes" id="UP000195062"/>
    </source>
</evidence>
<dbReference type="RefSeq" id="WP_160468191.1">
    <property type="nucleotide sequence ID" value="NZ_QLMS01000103.1"/>
</dbReference>
<name>A0A251XG03_CLAMM</name>
<proteinExistence type="predicted"/>
<accession>A0A251XG03</accession>
<comment type="caution">
    <text evidence="1">The sequence shown here is derived from an EMBL/GenBank/DDBJ whole genome shotgun (WGS) entry which is preliminary data.</text>
</comment>
<dbReference type="Proteomes" id="UP000195062">
    <property type="component" value="Unassembled WGS sequence"/>
</dbReference>
<protein>
    <submittedName>
        <fullName evidence="1">Uncharacterized protein</fullName>
    </submittedName>
</protein>
<keyword evidence="2" id="KW-1185">Reference proteome</keyword>
<sequence length="71" mass="6670">MPVSVSPTVARASALTPAAAAPLPGDPVCVAFAGSADGFRDAGTRSLAVDLAPLLAAASATAPVADAPLAA</sequence>
<dbReference type="AlphaFoldDB" id="A0A251XG03"/>
<reference evidence="1 2" key="1">
    <citation type="submission" date="2016-08" db="EMBL/GenBank/DDBJ databases">
        <title>Genome sequence of Clavibacter michiganensis subsp. michiganensis strain CASJ007.</title>
        <authorList>
            <person name="Thapa S.P."/>
            <person name="Coaker G."/>
        </authorList>
    </citation>
    <scope>NUCLEOTIDE SEQUENCE [LARGE SCALE GENOMIC DNA]</scope>
    <source>
        <strain evidence="1">CASJ007</strain>
    </source>
</reference>
<evidence type="ECO:0000313" key="1">
    <source>
        <dbReference type="EMBL" id="OUE01478.1"/>
    </source>
</evidence>
<organism evidence="1 2">
    <name type="scientific">Clavibacter michiganensis subsp. michiganensis</name>
    <dbReference type="NCBI Taxonomy" id="33013"/>
    <lineage>
        <taxon>Bacteria</taxon>
        <taxon>Bacillati</taxon>
        <taxon>Actinomycetota</taxon>
        <taxon>Actinomycetes</taxon>
        <taxon>Micrococcales</taxon>
        <taxon>Microbacteriaceae</taxon>
        <taxon>Clavibacter</taxon>
    </lineage>
</organism>
<gene>
    <name evidence="1" type="ORF">CMMCAS07_14305</name>
</gene>
<dbReference type="EMBL" id="MDHH01000003">
    <property type="protein sequence ID" value="OUE01478.1"/>
    <property type="molecule type" value="Genomic_DNA"/>
</dbReference>